<dbReference type="RefSeq" id="WP_082740403.1">
    <property type="nucleotide sequence ID" value="NZ_JAIEOT010000060.1"/>
</dbReference>
<comment type="caution">
    <text evidence="1">The sequence shown here is derived from an EMBL/GenBank/DDBJ whole genome shotgun (WGS) entry which is preliminary data.</text>
</comment>
<evidence type="ECO:0000313" key="2">
    <source>
        <dbReference type="Proteomes" id="UP000218784"/>
    </source>
</evidence>
<dbReference type="InterPro" id="IPR036513">
    <property type="entry name" value="STAS_dom_sf"/>
</dbReference>
<dbReference type="Proteomes" id="UP000218784">
    <property type="component" value="Unassembled WGS sequence"/>
</dbReference>
<protein>
    <submittedName>
        <fullName evidence="1">STAS domain-containing protein</fullName>
    </submittedName>
</protein>
<evidence type="ECO:0000313" key="1">
    <source>
        <dbReference type="EMBL" id="PCG08874.1"/>
    </source>
</evidence>
<dbReference type="EMBL" id="NWVD01000004">
    <property type="protein sequence ID" value="PCG08874.1"/>
    <property type="molecule type" value="Genomic_DNA"/>
</dbReference>
<name>A0A2A4HWY7_9SPHN</name>
<organism evidence="1 2">
    <name type="scientific">Sphingomonas ginsenosidimutans</name>
    <dbReference type="NCBI Taxonomy" id="862134"/>
    <lineage>
        <taxon>Bacteria</taxon>
        <taxon>Pseudomonadati</taxon>
        <taxon>Pseudomonadota</taxon>
        <taxon>Alphaproteobacteria</taxon>
        <taxon>Sphingomonadales</taxon>
        <taxon>Sphingomonadaceae</taxon>
        <taxon>Sphingomonas</taxon>
    </lineage>
</organism>
<sequence length="104" mass="10612">MSITTVTAAEDLCLPTIGTLAADLTDALNSGAPVRLDLSAAVAPDLSVLQVVEAARATAAGAQCDFALTAPANATVAALLERAGFLTALSDDDRHFWFHGDTAQ</sequence>
<dbReference type="SUPFAM" id="SSF52091">
    <property type="entry name" value="SpoIIaa-like"/>
    <property type="match status" value="1"/>
</dbReference>
<proteinExistence type="predicted"/>
<reference evidence="1 2" key="1">
    <citation type="submission" date="2017-09" db="EMBL/GenBank/DDBJ databases">
        <title>Sphingomonas ginsenosidimutans KACC 14949, whole genome shotgun sequence.</title>
        <authorList>
            <person name="Feng G."/>
            <person name="Zhu H."/>
        </authorList>
    </citation>
    <scope>NUCLEOTIDE SEQUENCE [LARGE SCALE GENOMIC DNA]</scope>
    <source>
        <strain evidence="1 2">KACC 14949</strain>
    </source>
</reference>
<dbReference type="AlphaFoldDB" id="A0A2A4HWY7"/>
<accession>A0A2A4HWY7</accession>
<keyword evidence="2" id="KW-1185">Reference proteome</keyword>
<dbReference type="Gene3D" id="3.30.750.24">
    <property type="entry name" value="STAS domain"/>
    <property type="match status" value="1"/>
</dbReference>
<gene>
    <name evidence="1" type="ORF">COA17_10800</name>
</gene>